<dbReference type="InterPro" id="IPR003594">
    <property type="entry name" value="HATPase_dom"/>
</dbReference>
<dbReference type="InterPro" id="IPR036890">
    <property type="entry name" value="HATPase_C_sf"/>
</dbReference>
<dbReference type="SUPFAM" id="SSF47384">
    <property type="entry name" value="Homodimeric domain of signal transducing histidine kinase"/>
    <property type="match status" value="1"/>
</dbReference>
<keyword evidence="18" id="KW-1185">Reference proteome</keyword>
<evidence type="ECO:0000256" key="6">
    <source>
        <dbReference type="ARBA" id="ARBA00022692"/>
    </source>
</evidence>
<dbReference type="KEGG" id="hhy:Halhy_1643"/>
<dbReference type="AlphaFoldDB" id="F4L0Q0"/>
<dbReference type="InterPro" id="IPR004358">
    <property type="entry name" value="Sig_transdc_His_kin-like_C"/>
</dbReference>
<dbReference type="eggNOG" id="COG2198">
    <property type="taxonomic scope" value="Bacteria"/>
</dbReference>
<keyword evidence="8" id="KW-0067">ATP-binding</keyword>
<dbReference type="PROSITE" id="PS50894">
    <property type="entry name" value="HPT"/>
    <property type="match status" value="1"/>
</dbReference>
<feature type="modified residue" description="4-aspartylphosphate" evidence="13">
    <location>
        <position position="367"/>
    </location>
</feature>
<dbReference type="Pfam" id="PF02518">
    <property type="entry name" value="HATPase_c"/>
    <property type="match status" value="1"/>
</dbReference>
<evidence type="ECO:0000256" key="9">
    <source>
        <dbReference type="ARBA" id="ARBA00022989"/>
    </source>
</evidence>
<dbReference type="Gene3D" id="3.40.50.2300">
    <property type="match status" value="1"/>
</dbReference>
<keyword evidence="7" id="KW-0547">Nucleotide-binding</keyword>
<gene>
    <name evidence="17" type="ordered locus">Halhy_1643</name>
</gene>
<organism evidence="17 18">
    <name type="scientific">Haliscomenobacter hydrossis (strain ATCC 27775 / DSM 1100 / LMG 10767 / O)</name>
    <dbReference type="NCBI Taxonomy" id="760192"/>
    <lineage>
        <taxon>Bacteria</taxon>
        <taxon>Pseudomonadati</taxon>
        <taxon>Bacteroidota</taxon>
        <taxon>Saprospiria</taxon>
        <taxon>Saprospirales</taxon>
        <taxon>Haliscomenobacteraceae</taxon>
        <taxon>Haliscomenobacter</taxon>
    </lineage>
</organism>
<evidence type="ECO:0000256" key="12">
    <source>
        <dbReference type="PROSITE-ProRule" id="PRU00110"/>
    </source>
</evidence>
<dbReference type="InterPro" id="IPR008207">
    <property type="entry name" value="Sig_transdc_His_kin_Hpt_dom"/>
</dbReference>
<feature type="domain" description="Response regulatory" evidence="15">
    <location>
        <begin position="316"/>
        <end position="436"/>
    </location>
</feature>
<dbReference type="InterPro" id="IPR011006">
    <property type="entry name" value="CheY-like_superfamily"/>
</dbReference>
<dbReference type="PANTHER" id="PTHR45339">
    <property type="entry name" value="HYBRID SIGNAL TRANSDUCTION HISTIDINE KINASE J"/>
    <property type="match status" value="1"/>
</dbReference>
<dbReference type="eggNOG" id="COG0784">
    <property type="taxonomic scope" value="Bacteria"/>
</dbReference>
<evidence type="ECO:0000256" key="11">
    <source>
        <dbReference type="ARBA" id="ARBA00023136"/>
    </source>
</evidence>
<dbReference type="eggNOG" id="COG2205">
    <property type="taxonomic scope" value="Bacteria"/>
</dbReference>
<dbReference type="CDD" id="cd00088">
    <property type="entry name" value="HPT"/>
    <property type="match status" value="1"/>
</dbReference>
<dbReference type="EMBL" id="CP002691">
    <property type="protein sequence ID" value="AEE49532.1"/>
    <property type="molecule type" value="Genomic_DNA"/>
</dbReference>
<evidence type="ECO:0000259" key="15">
    <source>
        <dbReference type="PROSITE" id="PS50110"/>
    </source>
</evidence>
<dbReference type="Gene3D" id="1.10.287.130">
    <property type="match status" value="1"/>
</dbReference>
<dbReference type="InterPro" id="IPR005467">
    <property type="entry name" value="His_kinase_dom"/>
</dbReference>
<evidence type="ECO:0000313" key="17">
    <source>
        <dbReference type="EMBL" id="AEE49532.1"/>
    </source>
</evidence>
<dbReference type="CDD" id="cd16922">
    <property type="entry name" value="HATPase_EvgS-ArcB-TorS-like"/>
    <property type="match status" value="1"/>
</dbReference>
<reference key="2">
    <citation type="submission" date="2011-04" db="EMBL/GenBank/DDBJ databases">
        <title>Complete sequence of chromosome of Haliscomenobacter hydrossis DSM 1100.</title>
        <authorList>
            <consortium name="US DOE Joint Genome Institute (JGI-PGF)"/>
            <person name="Lucas S."/>
            <person name="Han J."/>
            <person name="Lapidus A."/>
            <person name="Bruce D."/>
            <person name="Goodwin L."/>
            <person name="Pitluck S."/>
            <person name="Peters L."/>
            <person name="Kyrpides N."/>
            <person name="Mavromatis K."/>
            <person name="Ivanova N."/>
            <person name="Ovchinnikova G."/>
            <person name="Pagani I."/>
            <person name="Daligault H."/>
            <person name="Detter J.C."/>
            <person name="Han C."/>
            <person name="Land M."/>
            <person name="Hauser L."/>
            <person name="Markowitz V."/>
            <person name="Cheng J.-F."/>
            <person name="Hugenholtz P."/>
            <person name="Woyke T."/>
            <person name="Wu D."/>
            <person name="Verbarg S."/>
            <person name="Frueling A."/>
            <person name="Brambilla E."/>
            <person name="Klenk H.-P."/>
            <person name="Eisen J.A."/>
        </authorList>
    </citation>
    <scope>NUCLEOTIDE SEQUENCE</scope>
    <source>
        <strain>DSM 1100</strain>
    </source>
</reference>
<dbReference type="SMART" id="SM00388">
    <property type="entry name" value="HisKA"/>
    <property type="match status" value="1"/>
</dbReference>
<dbReference type="PROSITE" id="PS50109">
    <property type="entry name" value="HIS_KIN"/>
    <property type="match status" value="1"/>
</dbReference>
<dbReference type="PROSITE" id="PS50110">
    <property type="entry name" value="RESPONSE_REGULATORY"/>
    <property type="match status" value="1"/>
</dbReference>
<keyword evidence="17" id="KW-0418">Kinase</keyword>
<evidence type="ECO:0000256" key="2">
    <source>
        <dbReference type="ARBA" id="ARBA00004651"/>
    </source>
</evidence>
<dbReference type="Gene3D" id="3.30.565.10">
    <property type="entry name" value="Histidine kinase-like ATPase, C-terminal domain"/>
    <property type="match status" value="1"/>
</dbReference>
<keyword evidence="17" id="KW-0808">Transferase</keyword>
<dbReference type="InterPro" id="IPR036641">
    <property type="entry name" value="HPT_dom_sf"/>
</dbReference>
<evidence type="ECO:0000256" key="5">
    <source>
        <dbReference type="ARBA" id="ARBA00022553"/>
    </source>
</evidence>
<evidence type="ECO:0000256" key="1">
    <source>
        <dbReference type="ARBA" id="ARBA00000085"/>
    </source>
</evidence>
<comment type="catalytic activity">
    <reaction evidence="1">
        <text>ATP + protein L-histidine = ADP + protein N-phospho-L-histidine.</text>
        <dbReference type="EC" id="2.7.13.3"/>
    </reaction>
</comment>
<dbReference type="InterPro" id="IPR001789">
    <property type="entry name" value="Sig_transdc_resp-reg_receiver"/>
</dbReference>
<dbReference type="SUPFAM" id="SSF55874">
    <property type="entry name" value="ATPase domain of HSP90 chaperone/DNA topoisomerase II/histidine kinase"/>
    <property type="match status" value="1"/>
</dbReference>
<evidence type="ECO:0000256" key="3">
    <source>
        <dbReference type="ARBA" id="ARBA00012438"/>
    </source>
</evidence>
<reference evidence="17 18" key="1">
    <citation type="journal article" date="2011" name="Stand. Genomic Sci.">
        <title>Complete genome sequence of Haliscomenobacter hydrossis type strain (O).</title>
        <authorList>
            <consortium name="US DOE Joint Genome Institute (JGI-PGF)"/>
            <person name="Daligault H."/>
            <person name="Lapidus A."/>
            <person name="Zeytun A."/>
            <person name="Nolan M."/>
            <person name="Lucas S."/>
            <person name="Del Rio T.G."/>
            <person name="Tice H."/>
            <person name="Cheng J.F."/>
            <person name="Tapia R."/>
            <person name="Han C."/>
            <person name="Goodwin L."/>
            <person name="Pitluck S."/>
            <person name="Liolios K."/>
            <person name="Pagani I."/>
            <person name="Ivanova N."/>
            <person name="Huntemann M."/>
            <person name="Mavromatis K."/>
            <person name="Mikhailova N."/>
            <person name="Pati A."/>
            <person name="Chen A."/>
            <person name="Palaniappan K."/>
            <person name="Land M."/>
            <person name="Hauser L."/>
            <person name="Brambilla E.M."/>
            <person name="Rohde M."/>
            <person name="Verbarg S."/>
            <person name="Goker M."/>
            <person name="Bristow J."/>
            <person name="Eisen J.A."/>
            <person name="Markowitz V."/>
            <person name="Hugenholtz P."/>
            <person name="Kyrpides N.C."/>
            <person name="Klenk H.P."/>
            <person name="Woyke T."/>
        </authorList>
    </citation>
    <scope>NUCLEOTIDE SEQUENCE [LARGE SCALE GENOMIC DNA]</scope>
    <source>
        <strain evidence="18">ATCC 27775 / DSM 1100 / LMG 10767 / O</strain>
    </source>
</reference>
<dbReference type="Pfam" id="PF00072">
    <property type="entry name" value="Response_reg"/>
    <property type="match status" value="1"/>
</dbReference>
<dbReference type="EC" id="2.7.13.3" evidence="3"/>
<dbReference type="GO" id="GO:0000155">
    <property type="term" value="F:phosphorelay sensor kinase activity"/>
    <property type="evidence" value="ECO:0007669"/>
    <property type="project" value="InterPro"/>
</dbReference>
<evidence type="ECO:0000259" key="14">
    <source>
        <dbReference type="PROSITE" id="PS50109"/>
    </source>
</evidence>
<evidence type="ECO:0000256" key="13">
    <source>
        <dbReference type="PROSITE-ProRule" id="PRU00169"/>
    </source>
</evidence>
<protein>
    <recommendedName>
        <fullName evidence="3">histidine kinase</fullName>
        <ecNumber evidence="3">2.7.13.3</ecNumber>
    </recommendedName>
</protein>
<keyword evidence="9" id="KW-1133">Transmembrane helix</keyword>
<dbReference type="PRINTS" id="PR00344">
    <property type="entry name" value="BCTRLSENSOR"/>
</dbReference>
<dbReference type="GO" id="GO:0005524">
    <property type="term" value="F:ATP binding"/>
    <property type="evidence" value="ECO:0007669"/>
    <property type="project" value="UniProtKB-KW"/>
</dbReference>
<evidence type="ECO:0000256" key="8">
    <source>
        <dbReference type="ARBA" id="ARBA00022840"/>
    </source>
</evidence>
<dbReference type="InterPro" id="IPR003661">
    <property type="entry name" value="HisK_dim/P_dom"/>
</dbReference>
<dbReference type="GO" id="GO:0005886">
    <property type="term" value="C:plasma membrane"/>
    <property type="evidence" value="ECO:0007669"/>
    <property type="project" value="UniProtKB-SubCell"/>
</dbReference>
<sequence length="572" mass="64163">MWVGYSFFILLIAAILYRNSQQKSRAVNVFKQALIKLEATQIQLIAQKERAEQSEKFKQRFLAHMSHEIRTPLHGIAGFTDLLLETSLSEKQRRWLSSIYHSTERLDEVVNAVLELSKLEAGELKLRKIPFSPAKVAADVQESLSLRAQNKGINLLLDVHKNVPGALRGDPTRLYQILMNLTGNAVKFTEKGSVTIKMDCAESIERTSDDPATNWVTLILRIIDTGIGIPAEKITAVFDSFEQAGEDMVARYGGTGLGLTVTQELVQLHGGDIQVESALGVGTTFTVKLPFALAAIEELKLENQDVSALYFAHSLNILLVDDNELNREIAYEAIHRHFENARITEAVNGKEAIETLENQNFDVILMDMQMPEMSGTEAARRIREFDDSLKRDLPIIALTASATPEEIEKALESGMDRHLGKPFKPHQLAQVMAETLGLKADVALEKKEIDRIIQIQDTPLDLSFLRDFTDGDVEQMQYFIQKFLHQCPLEIQKLEQALVEQDKKALFQTAHSFKPQLEFVGLKKAAALAQQLEQAALKEAPLTELSTLLSQLKETLNELPVAEEWLNHSFGQ</sequence>
<dbReference type="Pfam" id="PF00512">
    <property type="entry name" value="HisKA"/>
    <property type="match status" value="1"/>
</dbReference>
<proteinExistence type="predicted"/>
<feature type="domain" description="HPt" evidence="16">
    <location>
        <begin position="472"/>
        <end position="566"/>
    </location>
</feature>
<dbReference type="CDD" id="cd00082">
    <property type="entry name" value="HisKA"/>
    <property type="match status" value="1"/>
</dbReference>
<keyword evidence="4" id="KW-1003">Cell membrane</keyword>
<evidence type="ECO:0000313" key="18">
    <source>
        <dbReference type="Proteomes" id="UP000008461"/>
    </source>
</evidence>
<evidence type="ECO:0000256" key="7">
    <source>
        <dbReference type="ARBA" id="ARBA00022741"/>
    </source>
</evidence>
<name>F4L0Q0_HALH1</name>
<feature type="modified residue" description="Phosphohistidine" evidence="12">
    <location>
        <position position="511"/>
    </location>
</feature>
<dbReference type="Gene3D" id="1.20.120.160">
    <property type="entry name" value="HPT domain"/>
    <property type="match status" value="1"/>
</dbReference>
<dbReference type="SMART" id="SM00448">
    <property type="entry name" value="REC"/>
    <property type="match status" value="1"/>
</dbReference>
<dbReference type="SMART" id="SM00073">
    <property type="entry name" value="HPT"/>
    <property type="match status" value="1"/>
</dbReference>
<dbReference type="SUPFAM" id="SSF52172">
    <property type="entry name" value="CheY-like"/>
    <property type="match status" value="1"/>
</dbReference>
<dbReference type="Proteomes" id="UP000008461">
    <property type="component" value="Chromosome"/>
</dbReference>
<evidence type="ECO:0000259" key="16">
    <source>
        <dbReference type="PROSITE" id="PS50894"/>
    </source>
</evidence>
<dbReference type="Pfam" id="PF01627">
    <property type="entry name" value="Hpt"/>
    <property type="match status" value="1"/>
</dbReference>
<dbReference type="PANTHER" id="PTHR45339:SF1">
    <property type="entry name" value="HYBRID SIGNAL TRANSDUCTION HISTIDINE KINASE J"/>
    <property type="match status" value="1"/>
</dbReference>
<keyword evidence="11" id="KW-0472">Membrane</keyword>
<dbReference type="SMART" id="SM00387">
    <property type="entry name" value="HATPase_c"/>
    <property type="match status" value="1"/>
</dbReference>
<dbReference type="SUPFAM" id="SSF47226">
    <property type="entry name" value="Histidine-containing phosphotransfer domain, HPT domain"/>
    <property type="match status" value="1"/>
</dbReference>
<dbReference type="FunFam" id="3.30.565.10:FF:000010">
    <property type="entry name" value="Sensor histidine kinase RcsC"/>
    <property type="match status" value="1"/>
</dbReference>
<evidence type="ECO:0000256" key="10">
    <source>
        <dbReference type="ARBA" id="ARBA00023012"/>
    </source>
</evidence>
<evidence type="ECO:0000256" key="4">
    <source>
        <dbReference type="ARBA" id="ARBA00022475"/>
    </source>
</evidence>
<keyword evidence="5 13" id="KW-0597">Phosphoprotein</keyword>
<feature type="domain" description="Histidine kinase" evidence="14">
    <location>
        <begin position="64"/>
        <end position="293"/>
    </location>
</feature>
<comment type="subcellular location">
    <subcellularLocation>
        <location evidence="2">Cell membrane</location>
        <topology evidence="2">Multi-pass membrane protein</topology>
    </subcellularLocation>
</comment>
<keyword evidence="10" id="KW-0902">Two-component regulatory system</keyword>
<keyword evidence="6" id="KW-0812">Transmembrane</keyword>
<dbReference type="STRING" id="760192.Halhy_1643"/>
<dbReference type="RefSeq" id="WP_013764086.1">
    <property type="nucleotide sequence ID" value="NC_015510.1"/>
</dbReference>
<dbReference type="CDD" id="cd17546">
    <property type="entry name" value="REC_hyHK_CKI1_RcsC-like"/>
    <property type="match status" value="1"/>
</dbReference>
<accession>F4L0Q0</accession>
<dbReference type="HOGENOM" id="CLU_000445_104_15_10"/>
<dbReference type="InterPro" id="IPR036097">
    <property type="entry name" value="HisK_dim/P_sf"/>
</dbReference>